<dbReference type="PANTHER" id="PTHR34129:SF1">
    <property type="entry name" value="DUF952 DOMAIN-CONTAINING PROTEIN"/>
    <property type="match status" value="1"/>
</dbReference>
<dbReference type="Pfam" id="PF06108">
    <property type="entry name" value="DUF952"/>
    <property type="match status" value="1"/>
</dbReference>
<dbReference type="OrthoDB" id="9799937at2"/>
<dbReference type="RefSeq" id="WP_134012112.1">
    <property type="nucleotide sequence ID" value="NZ_SOBH01000001.1"/>
</dbReference>
<dbReference type="SUPFAM" id="SSF56399">
    <property type="entry name" value="ADP-ribosylation"/>
    <property type="match status" value="1"/>
</dbReference>
<comment type="caution">
    <text evidence="1">The sequence shown here is derived from an EMBL/GenBank/DDBJ whole genome shotgun (WGS) entry which is preliminary data.</text>
</comment>
<evidence type="ECO:0000313" key="1">
    <source>
        <dbReference type="EMBL" id="TDT76997.1"/>
    </source>
</evidence>
<dbReference type="PANTHER" id="PTHR34129">
    <property type="entry name" value="BLR1139 PROTEIN"/>
    <property type="match status" value="1"/>
</dbReference>
<dbReference type="Gene3D" id="3.20.170.20">
    <property type="entry name" value="Protein of unknown function DUF952"/>
    <property type="match status" value="1"/>
</dbReference>
<dbReference type="InterPro" id="IPR009297">
    <property type="entry name" value="DUF952"/>
</dbReference>
<gene>
    <name evidence="1" type="ORF">BDE40_0271</name>
</gene>
<protein>
    <submittedName>
        <fullName evidence="1">Uncharacterized protein (DUF952 family)</fullName>
    </submittedName>
</protein>
<dbReference type="EMBL" id="SOBH01000001">
    <property type="protein sequence ID" value="TDT76997.1"/>
    <property type="molecule type" value="Genomic_DNA"/>
</dbReference>
<dbReference type="Proteomes" id="UP000294563">
    <property type="component" value="Unassembled WGS sequence"/>
</dbReference>
<dbReference type="AlphaFoldDB" id="A0A4R7LLY2"/>
<sequence length="111" mass="12339">MLIYKIMTADAWSEFQTKGRFTGAPIDLTDGYIHFSTARQAQETAAKHFAGQKDLWLVWGEAPADAALKWEVSRGGAEFPHLYRDWLLSEVSGNAPLPWTGTAHVFPEGMA</sequence>
<accession>A0A4R7LLY2</accession>
<reference evidence="1 2" key="1">
    <citation type="submission" date="2019-03" db="EMBL/GenBank/DDBJ databases">
        <title>Genomic Encyclopedia of Archaeal and Bacterial Type Strains, Phase II (KMG-II): from individual species to whole genera.</title>
        <authorList>
            <person name="Goeker M."/>
        </authorList>
    </citation>
    <scope>NUCLEOTIDE SEQUENCE [LARGE SCALE GENOMIC DNA]</scope>
    <source>
        <strain evidence="1 2">DSM 29467</strain>
    </source>
</reference>
<keyword evidence="2" id="KW-1185">Reference proteome</keyword>
<organism evidence="1 2">
    <name type="scientific">Litoreibacter halocynthiae</name>
    <dbReference type="NCBI Taxonomy" id="1242689"/>
    <lineage>
        <taxon>Bacteria</taxon>
        <taxon>Pseudomonadati</taxon>
        <taxon>Pseudomonadota</taxon>
        <taxon>Alphaproteobacteria</taxon>
        <taxon>Rhodobacterales</taxon>
        <taxon>Roseobacteraceae</taxon>
        <taxon>Litoreibacter</taxon>
    </lineage>
</organism>
<evidence type="ECO:0000313" key="2">
    <source>
        <dbReference type="Proteomes" id="UP000294563"/>
    </source>
</evidence>
<name>A0A4R7LLY2_9RHOB</name>
<proteinExistence type="predicted"/>